<feature type="compositionally biased region" description="Polar residues" evidence="1">
    <location>
        <begin position="328"/>
        <end position="348"/>
    </location>
</feature>
<feature type="compositionally biased region" description="Basic residues" evidence="1">
    <location>
        <begin position="110"/>
        <end position="124"/>
    </location>
</feature>
<name>A0AAN8EAT0_9EURO</name>
<gene>
    <name evidence="2" type="ORF">OHC33_008607</name>
</gene>
<feature type="region of interest" description="Disordered" evidence="1">
    <location>
        <begin position="86"/>
        <end position="127"/>
    </location>
</feature>
<comment type="caution">
    <text evidence="2">The sequence shown here is derived from an EMBL/GenBank/DDBJ whole genome shotgun (WGS) entry which is preliminary data.</text>
</comment>
<accession>A0AAN8EAT0</accession>
<dbReference type="Proteomes" id="UP001316803">
    <property type="component" value="Unassembled WGS sequence"/>
</dbReference>
<feature type="compositionally biased region" description="Polar residues" evidence="1">
    <location>
        <begin position="492"/>
        <end position="513"/>
    </location>
</feature>
<feature type="region of interest" description="Disordered" evidence="1">
    <location>
        <begin position="43"/>
        <end position="62"/>
    </location>
</feature>
<proteinExistence type="predicted"/>
<feature type="compositionally biased region" description="Low complexity" evidence="1">
    <location>
        <begin position="412"/>
        <end position="430"/>
    </location>
</feature>
<feature type="compositionally biased region" description="Basic and acidic residues" evidence="1">
    <location>
        <begin position="479"/>
        <end position="491"/>
    </location>
</feature>
<reference evidence="2 3" key="1">
    <citation type="submission" date="2022-12" db="EMBL/GenBank/DDBJ databases">
        <title>Genomic features and morphological characterization of a novel Knufia sp. strain isolated from spacecraft assembly facility.</title>
        <authorList>
            <person name="Teixeira M."/>
            <person name="Chander A.M."/>
            <person name="Stajich J.E."/>
            <person name="Venkateswaran K."/>
        </authorList>
    </citation>
    <scope>NUCLEOTIDE SEQUENCE [LARGE SCALE GENOMIC DNA]</scope>
    <source>
        <strain evidence="2 3">FJI-L2-BK-P2</strain>
    </source>
</reference>
<feature type="compositionally biased region" description="Acidic residues" evidence="1">
    <location>
        <begin position="283"/>
        <end position="294"/>
    </location>
</feature>
<keyword evidence="3" id="KW-1185">Reference proteome</keyword>
<feature type="compositionally biased region" description="Polar residues" evidence="1">
    <location>
        <begin position="249"/>
        <end position="278"/>
    </location>
</feature>
<feature type="compositionally biased region" description="Basic and acidic residues" evidence="1">
    <location>
        <begin position="575"/>
        <end position="606"/>
    </location>
</feature>
<feature type="region of interest" description="Disordered" evidence="1">
    <location>
        <begin position="1"/>
        <end position="24"/>
    </location>
</feature>
<sequence>MRMTRAALRAQAQTEDQPEPEHQDYIQKEQALRSRFSAHIHEDPLVLEAEGTPETRTYSTHASPVRLALRDITDENYPQADLDVEVQSQTPLKAQQEAQLQEEKQDLRKSTRKSTAKAKGRTKKKIESPVVVEVEAEISEVSEEPVPAEPGMLEEDVFDTAEEQENIEAPDEQQQAVIEEEPAPVVTEIPGPDPEVQEEEQLLEGTTRSPASRTPKFDPAIHLPEAEASASEDSFVHSITSRSPAKINQPPSEDIQQSVSFDSSLQTHTPTLRRTSSTKFEESFEAMDSLEDTIEQMTAGLPLVPAEEMDSPDSPLKVDRQSLKPQGGSVTPNSSAVRTPSTASSKLQSVVRAQDKENTPPVAKTPLAKSKTPSKAKTPLTKEATPLKTRTPSAKKPSPLKPVPASARKKTTNTTAKPAAPAAVVKKPVAPAQPPKPTRKSVMTSTTTKPQTTTRKSTLPPTRKPAPKQPLANTTNTKAEPKKPAAPEIKSHQSGMSFSNSPAKQQPNIQRRITSGGVLSTAKPGFIPSKSAKPPTTSTFALPGEAIAEKLKAQKEAREEKMRAPQPKLTLAEQKTAKLKADREAREERVRLNQMKAEKEMEEKKAARPTGGNVLTVSKARAEAAERGRLASKEWAEKMMMKKQGTGGVAV</sequence>
<organism evidence="2 3">
    <name type="scientific">Knufia fluminis</name>
    <dbReference type="NCBI Taxonomy" id="191047"/>
    <lineage>
        <taxon>Eukaryota</taxon>
        <taxon>Fungi</taxon>
        <taxon>Dikarya</taxon>
        <taxon>Ascomycota</taxon>
        <taxon>Pezizomycotina</taxon>
        <taxon>Eurotiomycetes</taxon>
        <taxon>Chaetothyriomycetidae</taxon>
        <taxon>Chaetothyriales</taxon>
        <taxon>Trichomeriaceae</taxon>
        <taxon>Knufia</taxon>
    </lineage>
</organism>
<feature type="compositionally biased region" description="Low complexity" evidence="1">
    <location>
        <begin position="444"/>
        <end position="458"/>
    </location>
</feature>
<protein>
    <submittedName>
        <fullName evidence="2">Uncharacterized protein</fullName>
    </submittedName>
</protein>
<evidence type="ECO:0000313" key="2">
    <source>
        <dbReference type="EMBL" id="KAK5950388.1"/>
    </source>
</evidence>
<feature type="compositionally biased region" description="Basic and acidic residues" evidence="1">
    <location>
        <begin position="547"/>
        <end position="563"/>
    </location>
</feature>
<dbReference type="EMBL" id="JAKLMC020000027">
    <property type="protein sequence ID" value="KAK5950388.1"/>
    <property type="molecule type" value="Genomic_DNA"/>
</dbReference>
<feature type="region of interest" description="Disordered" evidence="1">
    <location>
        <begin position="186"/>
        <end position="617"/>
    </location>
</feature>
<dbReference type="AlphaFoldDB" id="A0AAN8EAT0"/>
<evidence type="ECO:0000313" key="3">
    <source>
        <dbReference type="Proteomes" id="UP001316803"/>
    </source>
</evidence>
<evidence type="ECO:0000256" key="1">
    <source>
        <dbReference type="SAM" id="MobiDB-lite"/>
    </source>
</evidence>